<dbReference type="InterPro" id="IPR038501">
    <property type="entry name" value="Spore_GerAC_C_sf"/>
</dbReference>
<evidence type="ECO:0000259" key="8">
    <source>
        <dbReference type="Pfam" id="PF05504"/>
    </source>
</evidence>
<dbReference type="Pfam" id="PF25198">
    <property type="entry name" value="Spore_GerAC_N"/>
    <property type="match status" value="1"/>
</dbReference>
<dbReference type="InterPro" id="IPR008844">
    <property type="entry name" value="Spore_GerAC-like"/>
</dbReference>
<evidence type="ECO:0000256" key="3">
    <source>
        <dbReference type="ARBA" id="ARBA00022544"/>
    </source>
</evidence>
<evidence type="ECO:0000256" key="5">
    <source>
        <dbReference type="ARBA" id="ARBA00023136"/>
    </source>
</evidence>
<dbReference type="InterPro" id="IPR046953">
    <property type="entry name" value="Spore_GerAC-like_C"/>
</dbReference>
<comment type="caution">
    <text evidence="10">The sequence shown here is derived from an EMBL/GenBank/DDBJ whole genome shotgun (WGS) entry which is preliminary data.</text>
</comment>
<gene>
    <name evidence="10" type="ORF">GT003_01125</name>
</gene>
<evidence type="ECO:0000256" key="1">
    <source>
        <dbReference type="ARBA" id="ARBA00004635"/>
    </source>
</evidence>
<keyword evidence="6" id="KW-0564">Palmitate</keyword>
<reference evidence="10 11" key="1">
    <citation type="submission" date="2020-01" db="EMBL/GenBank/DDBJ databases">
        <title>Paenibacillus soybeanensis sp. nov. isolated from the nodules of soybean (Glycine max(L.) Merr).</title>
        <authorList>
            <person name="Wang H."/>
        </authorList>
    </citation>
    <scope>NUCLEOTIDE SEQUENCE [LARGE SCALE GENOMIC DNA]</scope>
    <source>
        <strain evidence="10 11">DSM 23054</strain>
    </source>
</reference>
<sequence>MPARMLLLLIFVPLLSGCWDRVEMNDLSFFMASGLDSTEDGKLKTTIQIPISAGAGSGEGGKPSTGAFGKTYYAVSAIGINIYDAERQIQQRNSRHFFKGHRRVVFIGEALAKKGIQDILDYYSRDPGSRLRTYLVVAKGGEASELLQNDHPAERIPAEEVRELELSGVGTSVTFRDFMMMQNRDGIVPVTGAVELVPPMLDPNNSAASKFKMFRLSSTAVFKDYRLVGYLNDVETRSLRWIKNESKEEYFGNTLPGLSGNIGIVINDFKSKVNVTMNGNHARVIVQLLGTGSINETNVNLNLSELSNMTIIEKRFGELISQQTLRTVKKAQTEWKADIFGFGLHLHQFHYQTWKKVRAQWDTVFSEADIVVTAKINLRRSGIIGNSLEHHGAEKR</sequence>
<dbReference type="Pfam" id="PF05504">
    <property type="entry name" value="Spore_GerAC"/>
    <property type="match status" value="1"/>
</dbReference>
<comment type="subcellular location">
    <subcellularLocation>
        <location evidence="1">Membrane</location>
        <topology evidence="1">Lipid-anchor</topology>
    </subcellularLocation>
</comment>
<organism evidence="10 11">
    <name type="scientific">Paenibacillus sacheonensis</name>
    <dbReference type="NCBI Taxonomy" id="742054"/>
    <lineage>
        <taxon>Bacteria</taxon>
        <taxon>Bacillati</taxon>
        <taxon>Bacillota</taxon>
        <taxon>Bacilli</taxon>
        <taxon>Bacillales</taxon>
        <taxon>Paenibacillaceae</taxon>
        <taxon>Paenibacillus</taxon>
    </lineage>
</organism>
<dbReference type="GO" id="GO:0016020">
    <property type="term" value="C:membrane"/>
    <property type="evidence" value="ECO:0007669"/>
    <property type="project" value="UniProtKB-SubCell"/>
</dbReference>
<evidence type="ECO:0000256" key="2">
    <source>
        <dbReference type="ARBA" id="ARBA00007886"/>
    </source>
</evidence>
<evidence type="ECO:0000256" key="4">
    <source>
        <dbReference type="ARBA" id="ARBA00022729"/>
    </source>
</evidence>
<dbReference type="EMBL" id="JAAAMU010000001">
    <property type="protein sequence ID" value="NBC67595.1"/>
    <property type="molecule type" value="Genomic_DNA"/>
</dbReference>
<evidence type="ECO:0000313" key="11">
    <source>
        <dbReference type="Proteomes" id="UP000558113"/>
    </source>
</evidence>
<keyword evidence="4" id="KW-0732">Signal</keyword>
<dbReference type="Gene3D" id="3.30.300.210">
    <property type="entry name" value="Nutrient germinant receptor protein C, domain 3"/>
    <property type="match status" value="1"/>
</dbReference>
<dbReference type="InterPro" id="IPR057336">
    <property type="entry name" value="GerAC_N"/>
</dbReference>
<evidence type="ECO:0000313" key="10">
    <source>
        <dbReference type="EMBL" id="NBC67595.1"/>
    </source>
</evidence>
<feature type="domain" description="Spore germination GerAC-like C-terminal" evidence="8">
    <location>
        <begin position="218"/>
        <end position="382"/>
    </location>
</feature>
<feature type="domain" description="Spore germination protein N-terminal" evidence="9">
    <location>
        <begin position="20"/>
        <end position="194"/>
    </location>
</feature>
<evidence type="ECO:0000256" key="6">
    <source>
        <dbReference type="ARBA" id="ARBA00023139"/>
    </source>
</evidence>
<dbReference type="PANTHER" id="PTHR35789">
    <property type="entry name" value="SPORE GERMINATION PROTEIN B3"/>
    <property type="match status" value="1"/>
</dbReference>
<keyword evidence="5" id="KW-0472">Membrane</keyword>
<keyword evidence="7" id="KW-0449">Lipoprotein</keyword>
<dbReference type="Proteomes" id="UP000558113">
    <property type="component" value="Unassembled WGS sequence"/>
</dbReference>
<dbReference type="NCBIfam" id="TIGR02887">
    <property type="entry name" value="spore_ger_x_C"/>
    <property type="match status" value="1"/>
</dbReference>
<dbReference type="OrthoDB" id="9816067at2"/>
<keyword evidence="3" id="KW-0309">Germination</keyword>
<proteinExistence type="inferred from homology"/>
<dbReference type="PANTHER" id="PTHR35789:SF1">
    <property type="entry name" value="SPORE GERMINATION PROTEIN B3"/>
    <property type="match status" value="1"/>
</dbReference>
<protein>
    <submittedName>
        <fullName evidence="10">Ger(X)C family spore germination protein</fullName>
    </submittedName>
</protein>
<dbReference type="AlphaFoldDB" id="A0A7X4YJN3"/>
<evidence type="ECO:0000259" key="9">
    <source>
        <dbReference type="Pfam" id="PF25198"/>
    </source>
</evidence>
<dbReference type="PROSITE" id="PS51257">
    <property type="entry name" value="PROKAR_LIPOPROTEIN"/>
    <property type="match status" value="1"/>
</dbReference>
<dbReference type="GO" id="GO:0009847">
    <property type="term" value="P:spore germination"/>
    <property type="evidence" value="ECO:0007669"/>
    <property type="project" value="InterPro"/>
</dbReference>
<keyword evidence="11" id="KW-1185">Reference proteome</keyword>
<comment type="similarity">
    <text evidence="2">Belongs to the GerABKC lipoprotein family.</text>
</comment>
<name>A0A7X4YJN3_9BACL</name>
<accession>A0A7X4YJN3</accession>
<evidence type="ECO:0000256" key="7">
    <source>
        <dbReference type="ARBA" id="ARBA00023288"/>
    </source>
</evidence>